<keyword evidence="2" id="KW-0255">Endonuclease</keyword>
<keyword evidence="2" id="KW-0540">Nuclease</keyword>
<dbReference type="InterPro" id="IPR036691">
    <property type="entry name" value="Endo/exonu/phosph_ase_sf"/>
</dbReference>
<dbReference type="OrthoDB" id="9802724at2"/>
<evidence type="ECO:0000313" key="3">
    <source>
        <dbReference type="Proteomes" id="UP000245535"/>
    </source>
</evidence>
<dbReference type="RefSeq" id="WP_109617600.1">
    <property type="nucleotide sequence ID" value="NZ_QGDO01000002.1"/>
</dbReference>
<name>A0A315ZDL9_SEDFL</name>
<dbReference type="EMBL" id="QGDO01000002">
    <property type="protein sequence ID" value="PWJ43229.1"/>
    <property type="molecule type" value="Genomic_DNA"/>
</dbReference>
<keyword evidence="3" id="KW-1185">Reference proteome</keyword>
<evidence type="ECO:0000259" key="1">
    <source>
        <dbReference type="Pfam" id="PF19580"/>
    </source>
</evidence>
<keyword evidence="2" id="KW-0269">Exonuclease</keyword>
<dbReference type="Proteomes" id="UP000245535">
    <property type="component" value="Unassembled WGS sequence"/>
</dbReference>
<dbReference type="PANTHER" id="PTHR42834:SF1">
    <property type="entry name" value="ENDONUCLEASE_EXONUCLEASE_PHOSPHATASE FAMILY PROTEIN (AFU_ORTHOLOGUE AFUA_3G09210)"/>
    <property type="match status" value="1"/>
</dbReference>
<organism evidence="2 3">
    <name type="scientific">Sediminitomix flava</name>
    <dbReference type="NCBI Taxonomy" id="379075"/>
    <lineage>
        <taxon>Bacteria</taxon>
        <taxon>Pseudomonadati</taxon>
        <taxon>Bacteroidota</taxon>
        <taxon>Cytophagia</taxon>
        <taxon>Cytophagales</taxon>
        <taxon>Flammeovirgaceae</taxon>
        <taxon>Sediminitomix</taxon>
    </lineage>
</organism>
<dbReference type="SUPFAM" id="SSF56219">
    <property type="entry name" value="DNase I-like"/>
    <property type="match status" value="1"/>
</dbReference>
<dbReference type="GO" id="GO:0004519">
    <property type="term" value="F:endonuclease activity"/>
    <property type="evidence" value="ECO:0007669"/>
    <property type="project" value="UniProtKB-KW"/>
</dbReference>
<dbReference type="Gene3D" id="3.60.10.10">
    <property type="entry name" value="Endonuclease/exonuclease/phosphatase"/>
    <property type="match status" value="1"/>
</dbReference>
<reference evidence="2 3" key="1">
    <citation type="submission" date="2018-03" db="EMBL/GenBank/DDBJ databases">
        <title>Genomic Encyclopedia of Archaeal and Bacterial Type Strains, Phase II (KMG-II): from individual species to whole genera.</title>
        <authorList>
            <person name="Goeker M."/>
        </authorList>
    </citation>
    <scope>NUCLEOTIDE SEQUENCE [LARGE SCALE GENOMIC DNA]</scope>
    <source>
        <strain evidence="2 3">DSM 28229</strain>
    </source>
</reference>
<gene>
    <name evidence="2" type="ORF">BC781_102778</name>
</gene>
<proteinExistence type="predicted"/>
<comment type="caution">
    <text evidence="2">The sequence shown here is derived from an EMBL/GenBank/DDBJ whole genome shotgun (WGS) entry which is preliminary data.</text>
</comment>
<dbReference type="InterPro" id="IPR005135">
    <property type="entry name" value="Endo/exonuclease/phosphatase"/>
</dbReference>
<dbReference type="Pfam" id="PF19580">
    <property type="entry name" value="Exo_endo_phos_3"/>
    <property type="match status" value="1"/>
</dbReference>
<sequence>MDFNKLKLFVSLCLIGITLNGYSQNHKATYDIHNIAFYNVENLFDTENDPEKNDEDFLPEGSYAWTEKRYNQKLIQLAEIISKLGAEKTNQPPTVVGIAEVENLKCLQDLIKTAPLSDYPYEAILVEGPDKRGVDTGLLYRKDLFDLKKYHAKELWIENAYKGFATRNQLVVEGKLEGEEIAFLVNHWPSRRAKSHYREEAGKLQRSIIDSLRQVNPNMHIVTMGDFNDDPTNKSMEKALGAVGSKNELNDKNYLYNPMHKMYKKGLGTLAYRDNWNLFDQIIISKEMIENEEGLRFYKAEICNFEELKNQNGRYKGYPFRTYAGGGYAGGYSDHFPVVIYLVKKQESTSL</sequence>
<protein>
    <submittedName>
        <fullName evidence="2">Endonuclease/Exonuclease/phosphatase family protein</fullName>
    </submittedName>
</protein>
<dbReference type="GO" id="GO:0004527">
    <property type="term" value="F:exonuclease activity"/>
    <property type="evidence" value="ECO:0007669"/>
    <property type="project" value="UniProtKB-KW"/>
</dbReference>
<evidence type="ECO:0000313" key="2">
    <source>
        <dbReference type="EMBL" id="PWJ43229.1"/>
    </source>
</evidence>
<feature type="domain" description="Endonuclease/exonuclease/phosphatase" evidence="1">
    <location>
        <begin position="35"/>
        <end position="344"/>
    </location>
</feature>
<keyword evidence="2" id="KW-0378">Hydrolase</keyword>
<dbReference type="AlphaFoldDB" id="A0A315ZDL9"/>
<dbReference type="PANTHER" id="PTHR42834">
    <property type="entry name" value="ENDONUCLEASE/EXONUCLEASE/PHOSPHATASE FAMILY PROTEIN (AFU_ORTHOLOGUE AFUA_3G09210)"/>
    <property type="match status" value="1"/>
</dbReference>
<accession>A0A315ZDL9</accession>